<organism evidence="3 4">
    <name type="scientific">Microbacterium ginsengisoli</name>
    <dbReference type="NCBI Taxonomy" id="400772"/>
    <lineage>
        <taxon>Bacteria</taxon>
        <taxon>Bacillati</taxon>
        <taxon>Actinomycetota</taxon>
        <taxon>Actinomycetes</taxon>
        <taxon>Micrococcales</taxon>
        <taxon>Microbacteriaceae</taxon>
        <taxon>Microbacterium</taxon>
    </lineage>
</organism>
<reference evidence="3 4" key="1">
    <citation type="journal article" date="2018" name="Nat. Biotechnol.">
        <title>A standardized bacterial taxonomy based on genome phylogeny substantially revises the tree of life.</title>
        <authorList>
            <person name="Parks D.H."/>
            <person name="Chuvochina M."/>
            <person name="Waite D.W."/>
            <person name="Rinke C."/>
            <person name="Skarshewski A."/>
            <person name="Chaumeil P.A."/>
            <person name="Hugenholtz P."/>
        </authorList>
    </citation>
    <scope>NUCLEOTIDE SEQUENCE [LARGE SCALE GENOMIC DNA]</scope>
    <source>
        <strain evidence="3">UBA9152</strain>
    </source>
</reference>
<dbReference type="InterPro" id="IPR011059">
    <property type="entry name" value="Metal-dep_hydrolase_composite"/>
</dbReference>
<dbReference type="Gene3D" id="3.20.20.140">
    <property type="entry name" value="Metal-dependent hydrolases"/>
    <property type="match status" value="1"/>
</dbReference>
<dbReference type="SUPFAM" id="SSF51338">
    <property type="entry name" value="Composite domain of metallo-dependent hydrolases"/>
    <property type="match status" value="1"/>
</dbReference>
<dbReference type="SUPFAM" id="SSF51556">
    <property type="entry name" value="Metallo-dependent hydrolases"/>
    <property type="match status" value="1"/>
</dbReference>
<dbReference type="PANTHER" id="PTHR43794:SF11">
    <property type="entry name" value="AMIDOHYDROLASE-RELATED DOMAIN-CONTAINING PROTEIN"/>
    <property type="match status" value="1"/>
</dbReference>
<dbReference type="Pfam" id="PF01979">
    <property type="entry name" value="Amidohydro_1"/>
    <property type="match status" value="1"/>
</dbReference>
<dbReference type="GO" id="GO:0016810">
    <property type="term" value="F:hydrolase activity, acting on carbon-nitrogen (but not peptide) bonds"/>
    <property type="evidence" value="ECO:0007669"/>
    <property type="project" value="InterPro"/>
</dbReference>
<evidence type="ECO:0000313" key="3">
    <source>
        <dbReference type="EMBL" id="HAN24582.1"/>
    </source>
</evidence>
<dbReference type="AlphaFoldDB" id="A0A3C1KD64"/>
<sequence>MTARTLIRGAAVVSMDDSIGDLPRGDILIEDGTIVAVGQGLDQVDADIIEAGHMIAMPGMVDTHRHTWQTALRGILADGNIPDYLRGIRLQMAPRYRAEDMYVGNYLGALDCLNSGVTSLVDYCHNILDPDGAHAAVTGLLDAGIRGLYGHGMTPVVENTWSESRGGAESGEESGSYPARAALAREIKSTYFSSDGVLRFGLVPQELAITPAAEVVREFAFARELGARMTQHANQVIVRQLFSDVAVMHRHDLLGDDLLLVHCTFNTPEEWKLLEGTGTMVSVCAETEMQMGMGYPRIAEATRHTPGPSLGIDCVSGDAGDMISHARLVLQATRYRSDEPGYERMVAPQQMLWTTRDALRWLTINGAKAAGVDDVVGSLSPGKRADVVLLDMSGVSQAGWNRRDPAGAIISQAHAGLVDTVLVDGRVVKRDGRLVHVDLPAAMRRMDASQGYLYDQMDANGGFIPQPPIDIPLYRERA</sequence>
<dbReference type="InterPro" id="IPR050287">
    <property type="entry name" value="MTA/SAH_deaminase"/>
</dbReference>
<keyword evidence="1" id="KW-0378">Hydrolase</keyword>
<dbReference type="Proteomes" id="UP000257479">
    <property type="component" value="Unassembled WGS sequence"/>
</dbReference>
<evidence type="ECO:0000256" key="1">
    <source>
        <dbReference type="ARBA" id="ARBA00022801"/>
    </source>
</evidence>
<feature type="domain" description="Amidohydrolase-related" evidence="2">
    <location>
        <begin position="55"/>
        <end position="428"/>
    </location>
</feature>
<dbReference type="EMBL" id="DMNG01000144">
    <property type="protein sequence ID" value="HAN24582.1"/>
    <property type="molecule type" value="Genomic_DNA"/>
</dbReference>
<comment type="caution">
    <text evidence="3">The sequence shown here is derived from an EMBL/GenBank/DDBJ whole genome shotgun (WGS) entry which is preliminary data.</text>
</comment>
<proteinExistence type="predicted"/>
<dbReference type="InterPro" id="IPR032466">
    <property type="entry name" value="Metal_Hydrolase"/>
</dbReference>
<dbReference type="InterPro" id="IPR006680">
    <property type="entry name" value="Amidohydro-rel"/>
</dbReference>
<name>A0A3C1KD64_9MICO</name>
<dbReference type="Gene3D" id="2.30.40.10">
    <property type="entry name" value="Urease, subunit C, domain 1"/>
    <property type="match status" value="1"/>
</dbReference>
<evidence type="ECO:0000259" key="2">
    <source>
        <dbReference type="Pfam" id="PF01979"/>
    </source>
</evidence>
<dbReference type="NCBIfam" id="NF006056">
    <property type="entry name" value="PRK08204.1"/>
    <property type="match status" value="1"/>
</dbReference>
<protein>
    <recommendedName>
        <fullName evidence="2">Amidohydrolase-related domain-containing protein</fullName>
    </recommendedName>
</protein>
<gene>
    <name evidence="3" type="ORF">DCP95_08425</name>
</gene>
<accession>A0A3C1KD64</accession>
<evidence type="ECO:0000313" key="4">
    <source>
        <dbReference type="Proteomes" id="UP000257479"/>
    </source>
</evidence>
<dbReference type="PANTHER" id="PTHR43794">
    <property type="entry name" value="AMINOHYDROLASE SSNA-RELATED"/>
    <property type="match status" value="1"/>
</dbReference>